<evidence type="ECO:0000256" key="7">
    <source>
        <dbReference type="ARBA" id="ARBA00022840"/>
    </source>
</evidence>
<dbReference type="Pfam" id="PF01022">
    <property type="entry name" value="HTH_5"/>
    <property type="match status" value="1"/>
</dbReference>
<dbReference type="GO" id="GO:0046983">
    <property type="term" value="F:protein dimerization activity"/>
    <property type="evidence" value="ECO:0007669"/>
    <property type="project" value="InterPro"/>
</dbReference>
<evidence type="ECO:0000256" key="6">
    <source>
        <dbReference type="ARBA" id="ARBA00022777"/>
    </source>
</evidence>
<proteinExistence type="predicted"/>
<evidence type="ECO:0000256" key="2">
    <source>
        <dbReference type="ARBA" id="ARBA00012438"/>
    </source>
</evidence>
<keyword evidence="5" id="KW-0547">Nucleotide-binding</keyword>
<dbReference type="InterPro" id="IPR036388">
    <property type="entry name" value="WH-like_DNA-bd_sf"/>
</dbReference>
<dbReference type="InterPro" id="IPR050482">
    <property type="entry name" value="Sensor_HK_TwoCompSys"/>
</dbReference>
<evidence type="ECO:0000256" key="5">
    <source>
        <dbReference type="ARBA" id="ARBA00022741"/>
    </source>
</evidence>
<dbReference type="AlphaFoldDB" id="A0A0F9JW83"/>
<sequence>MALDTTSEAVDELVPALKVLGNKHRLQIMHILGDGVSEVGQLAHALGLSRQAVGRHLAVLQDHGLVNQEPSSENGSLFTLNRQKAAMLNASFLTVMGRLGGADGRAPAEGAAAPDETLLAVVPQTPEACTQCQNASFVRVVLDELDQSLVKARQYQVRLRQMSSHVLTAQEEERTRIARELHDDTAQALTSVLVRLRLLERSADDKRLRLGLAELRDLTVETLEGVRRLAIDLRPPMLDDLGLEAAIQSHVQDFSARWQINVNFTSSGLGRLPPNVELVLYRIVQ</sequence>
<dbReference type="GO" id="GO:0016020">
    <property type="term" value="C:membrane"/>
    <property type="evidence" value="ECO:0007669"/>
    <property type="project" value="InterPro"/>
</dbReference>
<dbReference type="InterPro" id="IPR036390">
    <property type="entry name" value="WH_DNA-bd_sf"/>
</dbReference>
<dbReference type="Gene3D" id="1.10.10.10">
    <property type="entry name" value="Winged helix-like DNA-binding domain superfamily/Winged helix DNA-binding domain"/>
    <property type="match status" value="1"/>
</dbReference>
<gene>
    <name evidence="9" type="ORF">LCGC14_1709090</name>
</gene>
<evidence type="ECO:0000256" key="1">
    <source>
        <dbReference type="ARBA" id="ARBA00000085"/>
    </source>
</evidence>
<dbReference type="Pfam" id="PF07730">
    <property type="entry name" value="HisKA_3"/>
    <property type="match status" value="1"/>
</dbReference>
<evidence type="ECO:0000313" key="9">
    <source>
        <dbReference type="EMBL" id="KKM14143.1"/>
    </source>
</evidence>
<dbReference type="GO" id="GO:0000155">
    <property type="term" value="F:phosphorelay sensor kinase activity"/>
    <property type="evidence" value="ECO:0007669"/>
    <property type="project" value="InterPro"/>
</dbReference>
<evidence type="ECO:0000256" key="3">
    <source>
        <dbReference type="ARBA" id="ARBA00022553"/>
    </source>
</evidence>
<keyword evidence="3" id="KW-0597">Phosphoprotein</keyword>
<reference evidence="9" key="1">
    <citation type="journal article" date="2015" name="Nature">
        <title>Complex archaea that bridge the gap between prokaryotes and eukaryotes.</title>
        <authorList>
            <person name="Spang A."/>
            <person name="Saw J.H."/>
            <person name="Jorgensen S.L."/>
            <person name="Zaremba-Niedzwiedzka K."/>
            <person name="Martijn J."/>
            <person name="Lind A.E."/>
            <person name="van Eijk R."/>
            <person name="Schleper C."/>
            <person name="Guy L."/>
            <person name="Ettema T.J."/>
        </authorList>
    </citation>
    <scope>NUCLEOTIDE SEQUENCE</scope>
</reference>
<dbReference type="SUPFAM" id="SSF46785">
    <property type="entry name" value="Winged helix' DNA-binding domain"/>
    <property type="match status" value="1"/>
</dbReference>
<evidence type="ECO:0000256" key="4">
    <source>
        <dbReference type="ARBA" id="ARBA00022679"/>
    </source>
</evidence>
<comment type="caution">
    <text evidence="9">The sequence shown here is derived from an EMBL/GenBank/DDBJ whole genome shotgun (WGS) entry which is preliminary data.</text>
</comment>
<dbReference type="GO" id="GO:0003700">
    <property type="term" value="F:DNA-binding transcription factor activity"/>
    <property type="evidence" value="ECO:0007669"/>
    <property type="project" value="InterPro"/>
</dbReference>
<feature type="non-terminal residue" evidence="9">
    <location>
        <position position="285"/>
    </location>
</feature>
<evidence type="ECO:0000259" key="8">
    <source>
        <dbReference type="PROSITE" id="PS50987"/>
    </source>
</evidence>
<dbReference type="PANTHER" id="PTHR24421">
    <property type="entry name" value="NITRATE/NITRITE SENSOR PROTEIN NARX-RELATED"/>
    <property type="match status" value="1"/>
</dbReference>
<dbReference type="InterPro" id="IPR011991">
    <property type="entry name" value="ArsR-like_HTH"/>
</dbReference>
<dbReference type="Gene3D" id="6.10.250.2870">
    <property type="match status" value="1"/>
</dbReference>
<dbReference type="SMART" id="SM00418">
    <property type="entry name" value="HTH_ARSR"/>
    <property type="match status" value="1"/>
</dbReference>
<dbReference type="GO" id="GO:0005524">
    <property type="term" value="F:ATP binding"/>
    <property type="evidence" value="ECO:0007669"/>
    <property type="project" value="UniProtKB-KW"/>
</dbReference>
<feature type="domain" description="HTH arsR-type" evidence="8">
    <location>
        <begin position="5"/>
        <end position="99"/>
    </location>
</feature>
<dbReference type="InterPro" id="IPR011712">
    <property type="entry name" value="Sig_transdc_His_kin_sub3_dim/P"/>
</dbReference>
<dbReference type="PANTHER" id="PTHR24421:SF10">
    <property type="entry name" value="NITRATE_NITRITE SENSOR PROTEIN NARQ"/>
    <property type="match status" value="1"/>
</dbReference>
<keyword evidence="6" id="KW-0418">Kinase</keyword>
<dbReference type="EC" id="2.7.13.3" evidence="2"/>
<protein>
    <recommendedName>
        <fullName evidence="2">histidine kinase</fullName>
        <ecNumber evidence="2">2.7.13.3</ecNumber>
    </recommendedName>
</protein>
<name>A0A0F9JW83_9ZZZZ</name>
<keyword evidence="4" id="KW-0808">Transferase</keyword>
<dbReference type="CDD" id="cd00090">
    <property type="entry name" value="HTH_ARSR"/>
    <property type="match status" value="1"/>
</dbReference>
<dbReference type="InterPro" id="IPR001845">
    <property type="entry name" value="HTH_ArsR_DNA-bd_dom"/>
</dbReference>
<accession>A0A0F9JW83</accession>
<keyword evidence="7" id="KW-0067">ATP-binding</keyword>
<organism evidence="9">
    <name type="scientific">marine sediment metagenome</name>
    <dbReference type="NCBI Taxonomy" id="412755"/>
    <lineage>
        <taxon>unclassified sequences</taxon>
        <taxon>metagenomes</taxon>
        <taxon>ecological metagenomes</taxon>
    </lineage>
</organism>
<dbReference type="PROSITE" id="PS50987">
    <property type="entry name" value="HTH_ARSR_2"/>
    <property type="match status" value="1"/>
</dbReference>
<comment type="catalytic activity">
    <reaction evidence="1">
        <text>ATP + protein L-histidine = ADP + protein N-phospho-L-histidine.</text>
        <dbReference type="EC" id="2.7.13.3"/>
    </reaction>
</comment>
<dbReference type="EMBL" id="LAZR01015219">
    <property type="protein sequence ID" value="KKM14143.1"/>
    <property type="molecule type" value="Genomic_DNA"/>
</dbReference>